<dbReference type="PANTHER" id="PTHR37574">
    <property type="entry name" value="LIPASE B"/>
    <property type="match status" value="1"/>
</dbReference>
<dbReference type="SUPFAM" id="SSF53474">
    <property type="entry name" value="alpha/beta-Hydrolases"/>
    <property type="match status" value="1"/>
</dbReference>
<dbReference type="InterPro" id="IPR029058">
    <property type="entry name" value="AB_hydrolase_fold"/>
</dbReference>
<evidence type="ECO:0000256" key="1">
    <source>
        <dbReference type="SAM" id="SignalP"/>
    </source>
</evidence>
<protein>
    <recommendedName>
        <fullName evidence="4">Lipase</fullName>
    </recommendedName>
</protein>
<dbReference type="KEGG" id="apuu:APUU_60504S"/>
<keyword evidence="1" id="KW-0732">Signal</keyword>
<dbReference type="EMBL" id="AP024448">
    <property type="protein sequence ID" value="BCS27456.1"/>
    <property type="molecule type" value="Genomic_DNA"/>
</dbReference>
<feature type="signal peptide" evidence="1">
    <location>
        <begin position="1"/>
        <end position="19"/>
    </location>
</feature>
<dbReference type="Proteomes" id="UP000654913">
    <property type="component" value="Chromosome 6"/>
</dbReference>
<sequence length="454" mass="48339">MIFRAFLVLALARAILGLATPVASNSDYSGNHDIASILAQAANDPAITDIRLPKAASALSKEVVGGTPGNDRSVEDAWNAVQDIFGKSTNVFDVAANLAISGAIPSDILRLLNGYANQSLNALDNENHPVTGDTIYPFKMEIDAPYSVEEAKLRAAIYIPESFKYGKDGTKPVILVPGTAIPAGTSYYFNFGKFPNAVPEADVVWVNIPGASLADVQVSSEYIAYAINYISAVTESNVSVISWSQGGLNSQWSFKYWPSTRHVVDDLIAISPDFRGTLVADAACPLLSGVFCTPSLFQQRWETEFISTLREDGGSSAYVPTTTVYSSFDEIVQPMSGANASAILDDTLGVGVSNNHLQTICALQPAGGVYLHEGVLYNPLTWALAADALRHEGPGDTRRIDTEKVCADLIAPQLGADDLLGSEGLLLIAVAEILAYSPKAFEEPVIASYALQPA</sequence>
<dbReference type="Gene3D" id="3.40.50.1820">
    <property type="entry name" value="alpha/beta hydrolase"/>
    <property type="match status" value="1"/>
</dbReference>
<dbReference type="InterPro" id="IPR053228">
    <property type="entry name" value="Stereospecific_Lipase"/>
</dbReference>
<dbReference type="AlphaFoldDB" id="A0A7R7XTT6"/>
<dbReference type="OrthoDB" id="4605274at2759"/>
<evidence type="ECO:0000313" key="2">
    <source>
        <dbReference type="EMBL" id="BCS27456.1"/>
    </source>
</evidence>
<gene>
    <name evidence="2" type="ORF">APUU_60504S</name>
</gene>
<reference evidence="2" key="1">
    <citation type="submission" date="2021-01" db="EMBL/GenBank/DDBJ databases">
        <authorList>
            <consortium name="Aspergillus puulaauensis MK2 genome sequencing consortium"/>
            <person name="Kazuki M."/>
            <person name="Futagami T."/>
        </authorList>
    </citation>
    <scope>NUCLEOTIDE SEQUENCE</scope>
    <source>
        <strain evidence="2">MK2</strain>
    </source>
</reference>
<proteinExistence type="predicted"/>
<keyword evidence="3" id="KW-1185">Reference proteome</keyword>
<evidence type="ECO:0008006" key="4">
    <source>
        <dbReference type="Google" id="ProtNLM"/>
    </source>
</evidence>
<evidence type="ECO:0000313" key="3">
    <source>
        <dbReference type="Proteomes" id="UP000654913"/>
    </source>
</evidence>
<dbReference type="GeneID" id="64977461"/>
<dbReference type="RefSeq" id="XP_041559650.1">
    <property type="nucleotide sequence ID" value="XM_041693751.1"/>
</dbReference>
<name>A0A7R7XTT6_9EURO</name>
<accession>A0A7R7XTT6</accession>
<dbReference type="PANTHER" id="PTHR37574:SF1">
    <property type="entry name" value="LIPASE B"/>
    <property type="match status" value="1"/>
</dbReference>
<reference evidence="2" key="2">
    <citation type="submission" date="2021-02" db="EMBL/GenBank/DDBJ databases">
        <title>Aspergillus puulaauensis MK2 genome sequence.</title>
        <authorList>
            <person name="Futagami T."/>
            <person name="Mori K."/>
            <person name="Kadooka C."/>
            <person name="Tanaka T."/>
        </authorList>
    </citation>
    <scope>NUCLEOTIDE SEQUENCE</scope>
    <source>
        <strain evidence="2">MK2</strain>
    </source>
</reference>
<organism evidence="2 3">
    <name type="scientific">Aspergillus puulaauensis</name>
    <dbReference type="NCBI Taxonomy" id="1220207"/>
    <lineage>
        <taxon>Eukaryota</taxon>
        <taxon>Fungi</taxon>
        <taxon>Dikarya</taxon>
        <taxon>Ascomycota</taxon>
        <taxon>Pezizomycotina</taxon>
        <taxon>Eurotiomycetes</taxon>
        <taxon>Eurotiomycetidae</taxon>
        <taxon>Eurotiales</taxon>
        <taxon>Aspergillaceae</taxon>
        <taxon>Aspergillus</taxon>
    </lineage>
</organism>
<feature type="chain" id="PRO_5030758670" description="Lipase" evidence="1">
    <location>
        <begin position="20"/>
        <end position="454"/>
    </location>
</feature>